<sequence>MDLKMRCMTSTLCARCQVELVTTQAEQRLPPLENEKLSSSYIPSDTDLTHIPFILKAEHWQQGIERYDREIDTLSDILTTLKARRDDFQREMDRYKAVVSPVRRIPVEIWIDIFSFACCDRESRSYGLEISLGGVLTPALALAQTCSLWRSIAISSSKLWSALSINLACIERRVVDLVKLYIHRSGSAPLTLSIFAHDAVFDKASPLTHYAEELTSDGWDIFLLLLQAHVRWYNVYVDCLSPILDDYRIQEYADDPANWLTGHFDLLRVLSLVCDFNAYFCSNQLFRMFNERDAPLLDCLDSKYFDFEDDTDIKFSNLQKITVHSVDNKSLFEVFERCPNLQEAVILTDNIVYEGELNIIMHEKLESLKIDAAGRRPLDAALLPFSFLTLPSLTILDLTTSIGGSWLYDAKENLTDMLVRSSCALQELKLSGDLFASDEDLLDVLELTPTVAHFTLDVGIEYLSYFTRYFFRSLTFGHLSLPNASRAPKGTVLPRLKRCKFVLQQEFDDDLEEPDGPLLDVPALLFMLSSRRFLSQELGLEQLTTFELSASILPGPSSVGWAESLQSALGTLSKEKMKLRTDIRFLDH</sequence>
<dbReference type="EMBL" id="JBANRG010000001">
    <property type="protein sequence ID" value="KAK7472417.1"/>
    <property type="molecule type" value="Genomic_DNA"/>
</dbReference>
<evidence type="ECO:0000256" key="1">
    <source>
        <dbReference type="SAM" id="Coils"/>
    </source>
</evidence>
<dbReference type="Gene3D" id="3.80.10.10">
    <property type="entry name" value="Ribonuclease Inhibitor"/>
    <property type="match status" value="1"/>
</dbReference>
<dbReference type="Proteomes" id="UP001498398">
    <property type="component" value="Unassembled WGS sequence"/>
</dbReference>
<reference evidence="2 3" key="1">
    <citation type="submission" date="2024-01" db="EMBL/GenBank/DDBJ databases">
        <title>A draft genome for the cacao thread blight pathogen Marasmiellus scandens.</title>
        <authorList>
            <person name="Baruah I.K."/>
            <person name="Leung J."/>
            <person name="Bukari Y."/>
            <person name="Amoako-Attah I."/>
            <person name="Meinhardt L.W."/>
            <person name="Bailey B.A."/>
            <person name="Cohen S.P."/>
        </authorList>
    </citation>
    <scope>NUCLEOTIDE SEQUENCE [LARGE SCALE GENOMIC DNA]</scope>
    <source>
        <strain evidence="2 3">GH-19</strain>
    </source>
</reference>
<gene>
    <name evidence="2" type="ORF">VKT23_000531</name>
</gene>
<evidence type="ECO:0000313" key="3">
    <source>
        <dbReference type="Proteomes" id="UP001498398"/>
    </source>
</evidence>
<evidence type="ECO:0008006" key="4">
    <source>
        <dbReference type="Google" id="ProtNLM"/>
    </source>
</evidence>
<keyword evidence="1" id="KW-0175">Coiled coil</keyword>
<name>A0ABR1K5K8_9AGAR</name>
<dbReference type="SUPFAM" id="SSF52047">
    <property type="entry name" value="RNI-like"/>
    <property type="match status" value="1"/>
</dbReference>
<protein>
    <recommendedName>
        <fullName evidence="4">F-box domain-containing protein</fullName>
    </recommendedName>
</protein>
<accession>A0ABR1K5K8</accession>
<proteinExistence type="predicted"/>
<organism evidence="2 3">
    <name type="scientific">Marasmiellus scandens</name>
    <dbReference type="NCBI Taxonomy" id="2682957"/>
    <lineage>
        <taxon>Eukaryota</taxon>
        <taxon>Fungi</taxon>
        <taxon>Dikarya</taxon>
        <taxon>Basidiomycota</taxon>
        <taxon>Agaricomycotina</taxon>
        <taxon>Agaricomycetes</taxon>
        <taxon>Agaricomycetidae</taxon>
        <taxon>Agaricales</taxon>
        <taxon>Marasmiineae</taxon>
        <taxon>Omphalotaceae</taxon>
        <taxon>Marasmiellus</taxon>
    </lineage>
</organism>
<feature type="coiled-coil region" evidence="1">
    <location>
        <begin position="64"/>
        <end position="98"/>
    </location>
</feature>
<evidence type="ECO:0000313" key="2">
    <source>
        <dbReference type="EMBL" id="KAK7472417.1"/>
    </source>
</evidence>
<keyword evidence="3" id="KW-1185">Reference proteome</keyword>
<dbReference type="InterPro" id="IPR032675">
    <property type="entry name" value="LRR_dom_sf"/>
</dbReference>
<comment type="caution">
    <text evidence="2">The sequence shown here is derived from an EMBL/GenBank/DDBJ whole genome shotgun (WGS) entry which is preliminary data.</text>
</comment>